<evidence type="ECO:0000259" key="12">
    <source>
        <dbReference type="PROSITE" id="PS51722"/>
    </source>
</evidence>
<keyword evidence="4 9" id="KW-0963">Cytoplasm</keyword>
<feature type="compositionally biased region" description="Basic and acidic residues" evidence="11">
    <location>
        <begin position="122"/>
        <end position="168"/>
    </location>
</feature>
<comment type="similarity">
    <text evidence="2 9 10">Belongs to the TRAFAC class translation factor GTPase superfamily. Classic translation factor GTPase family. IF-2 subfamily.</text>
</comment>
<feature type="compositionally biased region" description="Low complexity" evidence="11">
    <location>
        <begin position="267"/>
        <end position="306"/>
    </location>
</feature>
<dbReference type="Gene3D" id="2.40.30.10">
    <property type="entry name" value="Translation factors"/>
    <property type="match status" value="2"/>
</dbReference>
<keyword evidence="5 9" id="KW-0396">Initiation factor</keyword>
<dbReference type="GO" id="GO:0005525">
    <property type="term" value="F:GTP binding"/>
    <property type="evidence" value="ECO:0007669"/>
    <property type="project" value="UniProtKB-KW"/>
</dbReference>
<feature type="domain" description="Tr-type G" evidence="12">
    <location>
        <begin position="454"/>
        <end position="623"/>
    </location>
</feature>
<dbReference type="OrthoDB" id="9811804at2"/>
<dbReference type="PANTHER" id="PTHR43381:SF5">
    <property type="entry name" value="TR-TYPE G DOMAIN-CONTAINING PROTEIN"/>
    <property type="match status" value="1"/>
</dbReference>
<evidence type="ECO:0000256" key="10">
    <source>
        <dbReference type="RuleBase" id="RU000644"/>
    </source>
</evidence>
<dbReference type="SUPFAM" id="SSF52156">
    <property type="entry name" value="Initiation factor IF2/eIF5b, domain 3"/>
    <property type="match status" value="1"/>
</dbReference>
<evidence type="ECO:0000256" key="5">
    <source>
        <dbReference type="ARBA" id="ARBA00022540"/>
    </source>
</evidence>
<evidence type="ECO:0000313" key="14">
    <source>
        <dbReference type="Proteomes" id="UP000008385"/>
    </source>
</evidence>
<comment type="function">
    <text evidence="9 10">One of the essential components for the initiation of protein synthesis. Protects formylmethionyl-tRNA from spontaneous hydrolysis and promotes its binding to the 30S ribosomal subunits. Also involved in the hydrolysis of GTP during the formation of the 70S ribosomal complex.</text>
</comment>
<dbReference type="HAMAP" id="MF_00100_B">
    <property type="entry name" value="IF_2_B"/>
    <property type="match status" value="1"/>
</dbReference>
<feature type="compositionally biased region" description="Low complexity" evidence="11">
    <location>
        <begin position="169"/>
        <end position="220"/>
    </location>
</feature>
<gene>
    <name evidence="9 13" type="primary">infB</name>
    <name evidence="13" type="ordered locus">Rta_19590</name>
</gene>
<dbReference type="InterPro" id="IPR044145">
    <property type="entry name" value="IF2_II"/>
</dbReference>
<dbReference type="InterPro" id="IPR000178">
    <property type="entry name" value="TF_IF2_bacterial-like"/>
</dbReference>
<dbReference type="eggNOG" id="COG0532">
    <property type="taxonomic scope" value="Bacteria"/>
</dbReference>
<feature type="compositionally biased region" description="Basic and acidic residues" evidence="11">
    <location>
        <begin position="351"/>
        <end position="362"/>
    </location>
</feature>
<dbReference type="GO" id="GO:0003743">
    <property type="term" value="F:translation initiation factor activity"/>
    <property type="evidence" value="ECO:0007669"/>
    <property type="project" value="UniProtKB-UniRule"/>
</dbReference>
<dbReference type="InterPro" id="IPR027417">
    <property type="entry name" value="P-loop_NTPase"/>
</dbReference>
<protein>
    <recommendedName>
        <fullName evidence="3 9">Translation initiation factor IF-2</fullName>
    </recommendedName>
</protein>
<dbReference type="InterPro" id="IPR005225">
    <property type="entry name" value="Small_GTP-bd"/>
</dbReference>
<feature type="compositionally biased region" description="Basic and acidic residues" evidence="11">
    <location>
        <begin position="221"/>
        <end position="236"/>
    </location>
</feature>
<evidence type="ECO:0000313" key="13">
    <source>
        <dbReference type="EMBL" id="AEG93051.1"/>
    </source>
</evidence>
<dbReference type="PANTHER" id="PTHR43381">
    <property type="entry name" value="TRANSLATION INITIATION FACTOR IF-2-RELATED"/>
    <property type="match status" value="1"/>
</dbReference>
<feature type="binding site" evidence="9">
    <location>
        <begin position="463"/>
        <end position="470"/>
    </location>
    <ligand>
        <name>GTP</name>
        <dbReference type="ChEBI" id="CHEBI:37565"/>
    </ligand>
</feature>
<dbReference type="Pfam" id="PF04760">
    <property type="entry name" value="IF2_N"/>
    <property type="match status" value="2"/>
</dbReference>
<dbReference type="FunFam" id="2.40.30.10:FF:000008">
    <property type="entry name" value="Translation initiation factor IF-2"/>
    <property type="match status" value="1"/>
</dbReference>
<dbReference type="CDD" id="cd03692">
    <property type="entry name" value="mtIF2_IVc"/>
    <property type="match status" value="1"/>
</dbReference>
<dbReference type="STRING" id="365046.Rta_19590"/>
<evidence type="ECO:0000256" key="9">
    <source>
        <dbReference type="HAMAP-Rule" id="MF_00100"/>
    </source>
</evidence>
<dbReference type="FunFam" id="3.40.50.10050:FF:000001">
    <property type="entry name" value="Translation initiation factor IF-2"/>
    <property type="match status" value="1"/>
</dbReference>
<dbReference type="InterPro" id="IPR015760">
    <property type="entry name" value="TIF_IF2"/>
</dbReference>
<dbReference type="InterPro" id="IPR036925">
    <property type="entry name" value="TIF_IF2_dom3_sf"/>
</dbReference>
<feature type="binding site" evidence="9">
    <location>
        <begin position="563"/>
        <end position="566"/>
    </location>
    <ligand>
        <name>GTP</name>
        <dbReference type="ChEBI" id="CHEBI:37565"/>
    </ligand>
</feature>
<dbReference type="PROSITE" id="PS51722">
    <property type="entry name" value="G_TR_2"/>
    <property type="match status" value="1"/>
</dbReference>
<dbReference type="NCBIfam" id="TIGR00231">
    <property type="entry name" value="small_GTP"/>
    <property type="match status" value="1"/>
</dbReference>
<keyword evidence="7 9" id="KW-0648">Protein biosynthesis</keyword>
<evidence type="ECO:0000256" key="8">
    <source>
        <dbReference type="ARBA" id="ARBA00023134"/>
    </source>
</evidence>
<dbReference type="EMBL" id="CP000245">
    <property type="protein sequence ID" value="AEG93051.1"/>
    <property type="molecule type" value="Genomic_DNA"/>
</dbReference>
<feature type="binding site" evidence="9">
    <location>
        <begin position="509"/>
        <end position="513"/>
    </location>
    <ligand>
        <name>GTP</name>
        <dbReference type="ChEBI" id="CHEBI:37565"/>
    </ligand>
</feature>
<keyword evidence="6 9" id="KW-0547">Nucleotide-binding</keyword>
<dbReference type="HOGENOM" id="CLU_006301_6_0_4"/>
<dbReference type="Pfam" id="PF22042">
    <property type="entry name" value="EF-G_D2"/>
    <property type="match status" value="1"/>
</dbReference>
<dbReference type="Pfam" id="PF00009">
    <property type="entry name" value="GTP_EFTU"/>
    <property type="match status" value="1"/>
</dbReference>
<dbReference type="InterPro" id="IPR004161">
    <property type="entry name" value="EFTu-like_2"/>
</dbReference>
<evidence type="ECO:0000256" key="6">
    <source>
        <dbReference type="ARBA" id="ARBA00022741"/>
    </source>
</evidence>
<proteinExistence type="inferred from homology"/>
<dbReference type="InterPro" id="IPR013575">
    <property type="entry name" value="IF2_assoc_dom_bac"/>
</dbReference>
<dbReference type="Pfam" id="PF03144">
    <property type="entry name" value="GTP_EFTU_D2"/>
    <property type="match status" value="1"/>
</dbReference>
<reference evidence="14" key="1">
    <citation type="submission" date="2006-01" db="EMBL/GenBank/DDBJ databases">
        <title>Genome of the cyst-dividing bacterium Ramlibacter tataouinensis.</title>
        <authorList>
            <person name="Barakat M."/>
            <person name="Ortet P."/>
            <person name="De Luca G."/>
            <person name="Jourlin-Castelli C."/>
            <person name="Ansaldi M."/>
            <person name="Py B."/>
            <person name="Fichant G."/>
            <person name="Coutinho P."/>
            <person name="Voulhoux R."/>
            <person name="Bastien O."/>
            <person name="Roy S."/>
            <person name="Marechal E."/>
            <person name="Henrissat B."/>
            <person name="Quentin Y."/>
            <person name="Noirot P."/>
            <person name="Filloux A."/>
            <person name="Mejean V."/>
            <person name="DuBow M."/>
            <person name="Barras F."/>
            <person name="Heulin T."/>
        </authorList>
    </citation>
    <scope>NUCLEOTIDE SEQUENCE [LARGE SCALE GENOMIC DNA]</scope>
    <source>
        <strain evidence="14">ATCC BAA-407 / DSM 14655 / LMG 21543 / TTB310</strain>
    </source>
</reference>
<dbReference type="Pfam" id="PF08364">
    <property type="entry name" value="IF2_assoc"/>
    <property type="match status" value="1"/>
</dbReference>
<dbReference type="RefSeq" id="WP_013901283.1">
    <property type="nucleotide sequence ID" value="NC_015677.1"/>
</dbReference>
<dbReference type="InterPro" id="IPR009061">
    <property type="entry name" value="DNA-bd_dom_put_sf"/>
</dbReference>
<evidence type="ECO:0000256" key="7">
    <source>
        <dbReference type="ARBA" id="ARBA00022917"/>
    </source>
</evidence>
<dbReference type="AlphaFoldDB" id="F5XXR6"/>
<dbReference type="SUPFAM" id="SSF46955">
    <property type="entry name" value="Putative DNA-binding domain"/>
    <property type="match status" value="1"/>
</dbReference>
<dbReference type="InterPro" id="IPR006847">
    <property type="entry name" value="IF2_N"/>
</dbReference>
<dbReference type="SUPFAM" id="SSF50447">
    <property type="entry name" value="Translation proteins"/>
    <property type="match status" value="2"/>
</dbReference>
<organism evidence="13 14">
    <name type="scientific">Ramlibacter tataouinensis (strain ATCC BAA-407 / DSM 14655 / LMG 21543 / TTB310)</name>
    <dbReference type="NCBI Taxonomy" id="365046"/>
    <lineage>
        <taxon>Bacteria</taxon>
        <taxon>Pseudomonadati</taxon>
        <taxon>Pseudomonadota</taxon>
        <taxon>Betaproteobacteria</taxon>
        <taxon>Burkholderiales</taxon>
        <taxon>Comamonadaceae</taxon>
        <taxon>Ramlibacter</taxon>
    </lineage>
</organism>
<dbReference type="Proteomes" id="UP000008385">
    <property type="component" value="Chromosome"/>
</dbReference>
<dbReference type="NCBIfam" id="TIGR00487">
    <property type="entry name" value="IF-2"/>
    <property type="match status" value="1"/>
</dbReference>
<dbReference type="Gene3D" id="3.40.50.10050">
    <property type="entry name" value="Translation initiation factor IF- 2, domain 3"/>
    <property type="match status" value="1"/>
</dbReference>
<dbReference type="InterPro" id="IPR023115">
    <property type="entry name" value="TIF_IF2_dom3"/>
</dbReference>
<dbReference type="GO" id="GO:0005829">
    <property type="term" value="C:cytosol"/>
    <property type="evidence" value="ECO:0007669"/>
    <property type="project" value="TreeGrafter"/>
</dbReference>
<accession>F5XXR6</accession>
<dbReference type="Pfam" id="PF11987">
    <property type="entry name" value="IF-2"/>
    <property type="match status" value="1"/>
</dbReference>
<feature type="region of interest" description="Disordered" evidence="11">
    <location>
        <begin position="261"/>
        <end position="365"/>
    </location>
</feature>
<dbReference type="InterPro" id="IPR053905">
    <property type="entry name" value="EF-G-like_DII"/>
</dbReference>
<dbReference type="SUPFAM" id="SSF52540">
    <property type="entry name" value="P-loop containing nucleoside triphosphate hydrolases"/>
    <property type="match status" value="1"/>
</dbReference>
<keyword evidence="8 9" id="KW-0342">GTP-binding</keyword>
<evidence type="ECO:0000256" key="4">
    <source>
        <dbReference type="ARBA" id="ARBA00022490"/>
    </source>
</evidence>
<dbReference type="GO" id="GO:0003924">
    <property type="term" value="F:GTPase activity"/>
    <property type="evidence" value="ECO:0007669"/>
    <property type="project" value="UniProtKB-UniRule"/>
</dbReference>
<dbReference type="Gene3D" id="3.40.50.300">
    <property type="entry name" value="P-loop containing nucleotide triphosphate hydrolases"/>
    <property type="match status" value="1"/>
</dbReference>
<reference evidence="13 14" key="2">
    <citation type="journal article" date="2011" name="PLoS ONE">
        <title>The Cyst-Dividing Bacterium Ramlibacter tataouinensis TTB310 Genome Reveals a Well-Stocked Toolbox for Adaptation to a Desert Environment.</title>
        <authorList>
            <person name="De Luca G."/>
            <person name="Barakat M."/>
            <person name="Ortet P."/>
            <person name="Fochesato S."/>
            <person name="Jourlin-Castelli C."/>
            <person name="Ansaldi M."/>
            <person name="Py B."/>
            <person name="Fichant G."/>
            <person name="Coutinho P.M."/>
            <person name="Voulhoux R."/>
            <person name="Bastien O."/>
            <person name="Marechal E."/>
            <person name="Henrissat B."/>
            <person name="Quentin Y."/>
            <person name="Noirot P."/>
            <person name="Filloux A."/>
            <person name="Mejean V."/>
            <person name="Dubow M.S."/>
            <person name="Barras F."/>
            <person name="Barbe V."/>
            <person name="Weissenbach J."/>
            <person name="Mihalcescu I."/>
            <person name="Vermeglio A."/>
            <person name="Achouak W."/>
            <person name="Heulin T."/>
        </authorList>
    </citation>
    <scope>NUCLEOTIDE SEQUENCE [LARGE SCALE GENOMIC DNA]</scope>
    <source>
        <strain evidence="14">ATCC BAA-407 / DSM 14655 / LMG 21543 / TTB310</strain>
    </source>
</reference>
<keyword evidence="14" id="KW-1185">Reference proteome</keyword>
<dbReference type="FunFam" id="2.40.30.10:FF:000007">
    <property type="entry name" value="Translation initiation factor IF-2"/>
    <property type="match status" value="1"/>
</dbReference>
<dbReference type="InterPro" id="IPR009000">
    <property type="entry name" value="Transl_B-barrel_sf"/>
</dbReference>
<sequence>MSSTTVAEFASELKKSPDTLLEQLRSAGVSKSAPSDALSEADKQKLLGFLQASHGTSSPERRKITLVKKSTSEIKQADASGKARTIQVEVRKKRTFVKRDEGADTAVVDAPEPEVQAAASPRADEAELARREEEARRQAELIRRQEEDLQEKRRQREEAERKEREAEARAAAYAAAEEAKKVQANAVKAEANAEAQAHASARTVAQAEARAKAEAQSQARAAEEAARARDLEERRRKALAEAEAIRAMMAAPKKVLVAKKPEEAKPAAKTADGAAKPAAKGTLHKPAVGTGRPAPGAAAPAAPGAGKEVKSAKLSSSWAGDPAKKKAIPTRGDASGGVGRNNWRGGPRGRRGNDRDHRDDHVQSAPVEQRVIEVHVPETITVAELAHKMAVKASEVIKALMKMGQMVTINQPLDQDTAMIVVEEMGHKAVTAALDDPEAFTEEDVGTADGEALSRAPVVTVMGHVDHGKTSLLDYIRRAKVAAGEAGGITQHIGAYHVETPRGMISFLDTPGHEAFTAMRARGAQATDIVILVVAADDGVMPQTREAIKHAKAAGVPIVVAVNKIDKPGINLERVKQELVVEEVVPEEYGGESPFVNVSALTGQGIDDLLEQVLLQAEVLELKAPVEAPAKGLVVEAQLDKGRGPVATVLVQSGTLKTGDVVLAGQTYGRVRAMLDENGKTIKSAGPSIPVEIQGLTEVPQAGDEFMVLADERRAREIATYRAGKFRNTKLAKQQAAKLENMFTDMTAGEVKTLPIIVKADVQGSQEALSQSLLKLSTDEVKVQMVYTGVGGISESDVNLAIASKAVIIGFNVRADAGARKLAEGNGVDIRYYSIIYDAVDELKVAMSGMLAPEQKEEVIGTAEIRTVFVASKIGTVAGSYITSGQVTRNCRFRLLRDNVVVYTGEVESVKRMKDDVREVKEGFECGIKLRNYNDIREGDQLEFFEVKEIARTL</sequence>
<evidence type="ECO:0000256" key="2">
    <source>
        <dbReference type="ARBA" id="ARBA00007733"/>
    </source>
</evidence>
<dbReference type="PATRIC" id="fig|365046.3.peg.1999"/>
<evidence type="ECO:0000256" key="1">
    <source>
        <dbReference type="ARBA" id="ARBA00004496"/>
    </source>
</evidence>
<evidence type="ECO:0000256" key="11">
    <source>
        <dbReference type="SAM" id="MobiDB-lite"/>
    </source>
</evidence>
<name>F5XXR6_RAMTT</name>
<dbReference type="InterPro" id="IPR000795">
    <property type="entry name" value="T_Tr_GTP-bd_dom"/>
</dbReference>
<evidence type="ECO:0000256" key="3">
    <source>
        <dbReference type="ARBA" id="ARBA00020675"/>
    </source>
</evidence>
<dbReference type="CDD" id="cd03702">
    <property type="entry name" value="IF2_mtIF2_II"/>
    <property type="match status" value="1"/>
</dbReference>
<comment type="subcellular location">
    <subcellularLocation>
        <location evidence="1 9">Cytoplasm</location>
    </subcellularLocation>
</comment>
<dbReference type="FunFam" id="3.40.50.300:FF:000019">
    <property type="entry name" value="Translation initiation factor IF-2"/>
    <property type="match status" value="1"/>
</dbReference>
<dbReference type="KEGG" id="rta:Rta_19590"/>
<feature type="region of interest" description="Disordered" evidence="11">
    <location>
        <begin position="99"/>
        <end position="236"/>
    </location>
</feature>
<feature type="region of interest" description="Disordered" evidence="11">
    <location>
        <begin position="50"/>
        <end position="83"/>
    </location>
</feature>
<feature type="region of interest" description="G-domain" evidence="9">
    <location>
        <begin position="457"/>
        <end position="605"/>
    </location>
</feature>
<dbReference type="CDD" id="cd01887">
    <property type="entry name" value="IF2_eIF5B"/>
    <property type="match status" value="1"/>
</dbReference>
<dbReference type="Gene3D" id="3.30.56.50">
    <property type="entry name" value="Putative DNA-binding domain, N-terminal subdomain of bacterial translation initiation factor IF2"/>
    <property type="match status" value="1"/>
</dbReference>